<keyword evidence="1" id="KW-1133">Transmembrane helix</keyword>
<feature type="transmembrane region" description="Helical" evidence="1">
    <location>
        <begin position="230"/>
        <end position="251"/>
    </location>
</feature>
<feature type="chain" id="PRO_5005217234" evidence="2">
    <location>
        <begin position="24"/>
        <end position="453"/>
    </location>
</feature>
<dbReference type="AlphaFoldDB" id="A0A0H5C2J5"/>
<evidence type="ECO:0000313" key="4">
    <source>
        <dbReference type="Proteomes" id="UP000038830"/>
    </source>
</evidence>
<dbReference type="EMBL" id="CDQK01000002">
    <property type="protein sequence ID" value="CEP22006.1"/>
    <property type="molecule type" value="Genomic_DNA"/>
</dbReference>
<protein>
    <submittedName>
        <fullName evidence="3">Uncharacterized protein</fullName>
    </submittedName>
</protein>
<organism evidence="3 4">
    <name type="scientific">Cyberlindnera jadinii (strain ATCC 18201 / CBS 1600 / BCRC 20928 / JCM 3617 / NBRC 0987 / NRRL Y-1542)</name>
    <name type="common">Torula yeast</name>
    <name type="synonym">Candida utilis</name>
    <dbReference type="NCBI Taxonomy" id="983966"/>
    <lineage>
        <taxon>Eukaryota</taxon>
        <taxon>Fungi</taxon>
        <taxon>Dikarya</taxon>
        <taxon>Ascomycota</taxon>
        <taxon>Saccharomycotina</taxon>
        <taxon>Saccharomycetes</taxon>
        <taxon>Phaffomycetales</taxon>
        <taxon>Phaffomycetaceae</taxon>
        <taxon>Cyberlindnera</taxon>
    </lineage>
</organism>
<sequence length="453" mass="51337">MRVLPLATLALGALGAVIQKCVGYEPSARTRGLYIESNEEDTSLLVYHIRDSSRTNIPMVVDDDILLMEVDGFGICSQKKLSQGLCDGPVGTFTVKVMDGEKPQSAILNQRLMKGENVTYQIHEQGIFCGILYQEAESVKGLYVQEIHSYGYLSLAGHAEAKVFQLLIALLFTTQLVLIWTFRGDKKKYIGTIFQDICVLLSLKVLEITWNNLILSLWNFYPRLSLFKVFDFYIAVQFLFTIGSYIVYYKLSSGVYGYGKPDRERLSIQPAFKKCLVAQGVSYIILSFHPLLEKLAHFYVVQAIQIIASLVSAFIWIPMFYIMYKNSKMTYNEIVDPIFARKYLLSRRALIFIPISLGLISTVGTMVVMAAATNSSQKTGDIGKDFKENFTTMLEVSTKQNMWYVLLSHLNDFSMLVVQWVLLLIWNPKTIDPSEFEDVHANQLNEGNGKLQL</sequence>
<evidence type="ECO:0000256" key="2">
    <source>
        <dbReference type="SAM" id="SignalP"/>
    </source>
</evidence>
<proteinExistence type="predicted"/>
<keyword evidence="1" id="KW-0812">Transmembrane</keyword>
<keyword evidence="1" id="KW-0472">Membrane</keyword>
<feature type="transmembrane region" description="Helical" evidence="1">
    <location>
        <begin position="298"/>
        <end position="322"/>
    </location>
</feature>
<feature type="transmembrane region" description="Helical" evidence="1">
    <location>
        <begin position="163"/>
        <end position="182"/>
    </location>
</feature>
<feature type="signal peptide" evidence="2">
    <location>
        <begin position="1"/>
        <end position="23"/>
    </location>
</feature>
<feature type="transmembrane region" description="Helical" evidence="1">
    <location>
        <begin position="402"/>
        <end position="426"/>
    </location>
</feature>
<dbReference type="Proteomes" id="UP000038830">
    <property type="component" value="Unassembled WGS sequence"/>
</dbReference>
<evidence type="ECO:0000256" key="1">
    <source>
        <dbReference type="SAM" id="Phobius"/>
    </source>
</evidence>
<feature type="transmembrane region" description="Helical" evidence="1">
    <location>
        <begin position="349"/>
        <end position="372"/>
    </location>
</feature>
<reference evidence="4" key="1">
    <citation type="journal article" date="2015" name="J. Biotechnol.">
        <title>The structure of the Cyberlindnera jadinii genome and its relation to Candida utilis analyzed by the occurrence of single nucleotide polymorphisms.</title>
        <authorList>
            <person name="Rupp O."/>
            <person name="Brinkrolf K."/>
            <person name="Buerth C."/>
            <person name="Kunigo M."/>
            <person name="Schneider J."/>
            <person name="Jaenicke S."/>
            <person name="Goesmann A."/>
            <person name="Puehler A."/>
            <person name="Jaeger K.-E."/>
            <person name="Ernst J.F."/>
        </authorList>
    </citation>
    <scope>NUCLEOTIDE SEQUENCE [LARGE SCALE GENOMIC DNA]</scope>
    <source>
        <strain evidence="4">ATCC 18201 / CBS 1600 / BCRC 20928 / JCM 3617 / NBRC 0987 / NRRL Y-1542</strain>
    </source>
</reference>
<accession>A0A0H5C2J5</accession>
<name>A0A0H5C2J5_CYBJN</name>
<gene>
    <name evidence="3" type="ORF">BN1211_2263</name>
</gene>
<keyword evidence="2" id="KW-0732">Signal</keyword>
<evidence type="ECO:0000313" key="3">
    <source>
        <dbReference type="EMBL" id="CEP22006.1"/>
    </source>
</evidence>